<feature type="compositionally biased region" description="Basic and acidic residues" evidence="1">
    <location>
        <begin position="340"/>
        <end position="361"/>
    </location>
</feature>
<gene>
    <name evidence="2" type="ORF">Cvel_26500</name>
</gene>
<feature type="region of interest" description="Disordered" evidence="1">
    <location>
        <begin position="1"/>
        <end position="92"/>
    </location>
</feature>
<protein>
    <submittedName>
        <fullName evidence="2">Uncharacterized protein</fullName>
    </submittedName>
</protein>
<organism evidence="2">
    <name type="scientific">Chromera velia CCMP2878</name>
    <dbReference type="NCBI Taxonomy" id="1169474"/>
    <lineage>
        <taxon>Eukaryota</taxon>
        <taxon>Sar</taxon>
        <taxon>Alveolata</taxon>
        <taxon>Colpodellida</taxon>
        <taxon>Chromeraceae</taxon>
        <taxon>Chromera</taxon>
    </lineage>
</organism>
<evidence type="ECO:0000256" key="1">
    <source>
        <dbReference type="SAM" id="MobiDB-lite"/>
    </source>
</evidence>
<dbReference type="PhylomeDB" id="A0A0G4HDF2"/>
<evidence type="ECO:0000313" key="2">
    <source>
        <dbReference type="EMBL" id="CEM42099.1"/>
    </source>
</evidence>
<feature type="compositionally biased region" description="Basic and acidic residues" evidence="1">
    <location>
        <begin position="24"/>
        <end position="73"/>
    </location>
</feature>
<dbReference type="EMBL" id="CDMZ01002376">
    <property type="protein sequence ID" value="CEM42099.1"/>
    <property type="molecule type" value="Genomic_DNA"/>
</dbReference>
<accession>A0A0G4HDF2</accession>
<feature type="compositionally biased region" description="Polar residues" evidence="1">
    <location>
        <begin position="1"/>
        <end position="18"/>
    </location>
</feature>
<feature type="region of interest" description="Disordered" evidence="1">
    <location>
        <begin position="337"/>
        <end position="361"/>
    </location>
</feature>
<dbReference type="AlphaFoldDB" id="A0A0G4HDF2"/>
<proteinExistence type="predicted"/>
<dbReference type="VEuPathDB" id="CryptoDB:Cvel_26500"/>
<reference evidence="2" key="1">
    <citation type="submission" date="2014-11" db="EMBL/GenBank/DDBJ databases">
        <authorList>
            <person name="Otto D Thomas"/>
            <person name="Naeem Raeece"/>
        </authorList>
    </citation>
    <scope>NUCLEOTIDE SEQUENCE</scope>
</reference>
<name>A0A0G4HDF2_9ALVE</name>
<sequence length="361" mass="41013">MADPQGSGSAQEAQQEAGDQSKPGGEDGRRAGHADASDDAEVTLKDIFRSQQRMEKKMDERERKSKENQDKLNNEVQGQGKKIQRAEMKISKLEKRETGRMIDDEFKARERKIGDLVIRGFDFSRCTVVTVASITDYENERKKEVLDGNGRWVKQVAFPQQRKDFWSFAPVRLFFSDLAEAAGKENPSQVSQQLQIRHFRYWTERDGGHKAEITLDSGDRGDWMDIVDSVKEKEGVNRDGSIFWPPADSSSLSTDERASMGRVFIHRGTTPLFRLFVRVQKALDAEVGGEASFAQQALISKYAQVYQDWNAATKGLKGERVVTRRLYEFLQEWQTGLPNRGERDGNDEREGRGRDPVLKGS</sequence>